<dbReference type="Proteomes" id="UP001153069">
    <property type="component" value="Unassembled WGS sequence"/>
</dbReference>
<reference evidence="3" key="1">
    <citation type="submission" date="2020-06" db="EMBL/GenBank/DDBJ databases">
        <authorList>
            <consortium name="Plant Systems Biology data submission"/>
        </authorList>
    </citation>
    <scope>NUCLEOTIDE SEQUENCE</scope>
    <source>
        <strain evidence="3">D6</strain>
    </source>
</reference>
<sequence length="365" mass="40469">MGFFLTLGRLVGSKVHENQTPIDAERTKRVGEFFDTRGPSSSRYRIRRKILTLEKRRKTVKERKERFKLTVKAKKVKYAQAKNKTTSNQQVLEDLEAKVAAAKSAVDAAKRKEDEAGDDVDHDVAVLVDLEAQEKKIFEELVEAENDMKILDEIEVCHQNPQGKAKLPLAGERSLEELRGAVWEYVPSFESLCSEIDCPIDTLKKVLNFLSLNGVGGALITPRTSDNVVLLRRQLAEILFPEFRPPREPSLSPESKLKAMAAELYDDADAIDKSIEGDRQAKRKIRVATSAPPRKKPKFSSEVLEELEARLSPETLAALGLATGKDAEDKPFFASAEDKPSSASAEDGPSSASAAQEEETEACET</sequence>
<accession>A0A9N8ER15</accession>
<gene>
    <name evidence="3" type="ORF">SEMRO_1645_G288240.1</name>
</gene>
<keyword evidence="4" id="KW-1185">Reference proteome</keyword>
<feature type="region of interest" description="Disordered" evidence="2">
    <location>
        <begin position="320"/>
        <end position="365"/>
    </location>
</feature>
<feature type="compositionally biased region" description="Acidic residues" evidence="2">
    <location>
        <begin position="356"/>
        <end position="365"/>
    </location>
</feature>
<evidence type="ECO:0000256" key="2">
    <source>
        <dbReference type="SAM" id="MobiDB-lite"/>
    </source>
</evidence>
<protein>
    <submittedName>
        <fullName evidence="3">Uncharacterized protein</fullName>
    </submittedName>
</protein>
<evidence type="ECO:0000313" key="4">
    <source>
        <dbReference type="Proteomes" id="UP001153069"/>
    </source>
</evidence>
<organism evidence="3 4">
    <name type="scientific">Seminavis robusta</name>
    <dbReference type="NCBI Taxonomy" id="568900"/>
    <lineage>
        <taxon>Eukaryota</taxon>
        <taxon>Sar</taxon>
        <taxon>Stramenopiles</taxon>
        <taxon>Ochrophyta</taxon>
        <taxon>Bacillariophyta</taxon>
        <taxon>Bacillariophyceae</taxon>
        <taxon>Bacillariophycidae</taxon>
        <taxon>Naviculales</taxon>
        <taxon>Naviculaceae</taxon>
        <taxon>Seminavis</taxon>
    </lineage>
</organism>
<proteinExistence type="predicted"/>
<feature type="compositionally biased region" description="Basic and acidic residues" evidence="2">
    <location>
        <begin position="325"/>
        <end position="340"/>
    </location>
</feature>
<evidence type="ECO:0000256" key="1">
    <source>
        <dbReference type="SAM" id="Coils"/>
    </source>
</evidence>
<comment type="caution">
    <text evidence="3">The sequence shown here is derived from an EMBL/GenBank/DDBJ whole genome shotgun (WGS) entry which is preliminary data.</text>
</comment>
<feature type="coiled-coil region" evidence="1">
    <location>
        <begin position="78"/>
        <end position="147"/>
    </location>
</feature>
<dbReference type="EMBL" id="CAICTM010001643">
    <property type="protein sequence ID" value="CAB9525213.1"/>
    <property type="molecule type" value="Genomic_DNA"/>
</dbReference>
<evidence type="ECO:0000313" key="3">
    <source>
        <dbReference type="EMBL" id="CAB9525213.1"/>
    </source>
</evidence>
<feature type="region of interest" description="Disordered" evidence="2">
    <location>
        <begin position="283"/>
        <end position="302"/>
    </location>
</feature>
<keyword evidence="1" id="KW-0175">Coiled coil</keyword>
<dbReference type="AlphaFoldDB" id="A0A9N8ER15"/>
<name>A0A9N8ER15_9STRA</name>